<sequence>MTRMPHESSGPAARPRRIVIIGRPGSGKSTLARRLGERLNLPVVHLDRLFWLPGWTQPDEAAFRARVQASTEGPGWISEGNYDRTTFALRLPLADALIWLDPPRSLCLWRVIARNRRGGRRPDLPEGCEERLNAEFLAFLRYVWRYDRDHRPRIEVGLAQHGRHLQVHRLNSDAAVKAFWAAL</sequence>
<protein>
    <recommendedName>
        <fullName evidence="3">AAA family ATPase</fullName>
    </recommendedName>
</protein>
<evidence type="ECO:0000313" key="2">
    <source>
        <dbReference type="Proteomes" id="UP000196138"/>
    </source>
</evidence>
<dbReference type="KEGG" id="cser:CCO03_11215"/>
<evidence type="ECO:0008006" key="3">
    <source>
        <dbReference type="Google" id="ProtNLM"/>
    </source>
</evidence>
<evidence type="ECO:0000313" key="1">
    <source>
        <dbReference type="EMBL" id="ARU05182.1"/>
    </source>
</evidence>
<dbReference type="Gene3D" id="3.40.50.300">
    <property type="entry name" value="P-loop containing nucleotide triphosphate hydrolases"/>
    <property type="match status" value="1"/>
</dbReference>
<accession>A0A1Y0EPI0</accession>
<name>A0A1Y0EPI0_9BURK</name>
<keyword evidence="2" id="KW-1185">Reference proteome</keyword>
<proteinExistence type="predicted"/>
<dbReference type="SUPFAM" id="SSF52540">
    <property type="entry name" value="P-loop containing nucleoside triphosphate hydrolases"/>
    <property type="match status" value="1"/>
</dbReference>
<gene>
    <name evidence="1" type="ORF">CCO03_11215</name>
</gene>
<reference evidence="1 2" key="1">
    <citation type="submission" date="2017-05" db="EMBL/GenBank/DDBJ databases">
        <authorList>
            <person name="Song R."/>
            <person name="Chenine A.L."/>
            <person name="Ruprecht R.M."/>
        </authorList>
    </citation>
    <scope>NUCLEOTIDE SEQUENCE [LARGE SCALE GENOMIC DNA]</scope>
    <source>
        <strain evidence="1 2">DSM 26136</strain>
    </source>
</reference>
<dbReference type="InterPro" id="IPR027417">
    <property type="entry name" value="P-loop_NTPase"/>
</dbReference>
<dbReference type="EMBL" id="CP021455">
    <property type="protein sequence ID" value="ARU05182.1"/>
    <property type="molecule type" value="Genomic_DNA"/>
</dbReference>
<dbReference type="Proteomes" id="UP000196138">
    <property type="component" value="Chromosome"/>
</dbReference>
<organism evidence="1 2">
    <name type="scientific">Comamonas serinivorans</name>
    <dbReference type="NCBI Taxonomy" id="1082851"/>
    <lineage>
        <taxon>Bacteria</taxon>
        <taxon>Pseudomonadati</taxon>
        <taxon>Pseudomonadota</taxon>
        <taxon>Betaproteobacteria</taxon>
        <taxon>Burkholderiales</taxon>
        <taxon>Comamonadaceae</taxon>
        <taxon>Comamonas</taxon>
    </lineage>
</organism>
<dbReference type="PANTHER" id="PTHR37816">
    <property type="entry name" value="YALI0E33011P"/>
    <property type="match status" value="1"/>
</dbReference>
<dbReference type="PANTHER" id="PTHR37816:SF1">
    <property type="entry name" value="TOXIN"/>
    <property type="match status" value="1"/>
</dbReference>
<dbReference type="InterPro" id="IPR052922">
    <property type="entry name" value="Cytidylate_Kinase-2"/>
</dbReference>
<dbReference type="AlphaFoldDB" id="A0A1Y0EPI0"/>